<evidence type="ECO:0000256" key="1">
    <source>
        <dbReference type="ARBA" id="ARBA00000085"/>
    </source>
</evidence>
<evidence type="ECO:0000313" key="12">
    <source>
        <dbReference type="EMBL" id="MCT7966521.1"/>
    </source>
</evidence>
<feature type="domain" description="PAC" evidence="11">
    <location>
        <begin position="858"/>
        <end position="909"/>
    </location>
</feature>
<dbReference type="SMART" id="SM00387">
    <property type="entry name" value="HATPase_c"/>
    <property type="match status" value="1"/>
</dbReference>
<dbReference type="InterPro" id="IPR011495">
    <property type="entry name" value="Sig_transdc_His_kin_sub2_dim/P"/>
</dbReference>
<dbReference type="Pfam" id="PF01590">
    <property type="entry name" value="GAF"/>
    <property type="match status" value="2"/>
</dbReference>
<dbReference type="InterPro" id="IPR003018">
    <property type="entry name" value="GAF"/>
</dbReference>
<feature type="domain" description="PAS" evidence="10">
    <location>
        <begin position="802"/>
        <end position="855"/>
    </location>
</feature>
<evidence type="ECO:0000259" key="10">
    <source>
        <dbReference type="PROSITE" id="PS50112"/>
    </source>
</evidence>
<accession>A0ABT2MP39</accession>
<dbReference type="SUPFAM" id="SSF55781">
    <property type="entry name" value="GAF domain-like"/>
    <property type="match status" value="2"/>
</dbReference>
<dbReference type="Gene3D" id="3.30.450.40">
    <property type="match status" value="2"/>
</dbReference>
<dbReference type="PROSITE" id="PS50109">
    <property type="entry name" value="HIS_KIN"/>
    <property type="match status" value="1"/>
</dbReference>
<dbReference type="PANTHER" id="PTHR43304">
    <property type="entry name" value="PHYTOCHROME-LIKE PROTEIN CPH1"/>
    <property type="match status" value="1"/>
</dbReference>
<feature type="domain" description="PAS" evidence="10">
    <location>
        <begin position="359"/>
        <end position="415"/>
    </location>
</feature>
<dbReference type="SUPFAM" id="SSF55785">
    <property type="entry name" value="PYP-like sensor domain (PAS domain)"/>
    <property type="match status" value="10"/>
</dbReference>
<evidence type="ECO:0000256" key="2">
    <source>
        <dbReference type="ARBA" id="ARBA00006402"/>
    </source>
</evidence>
<dbReference type="NCBIfam" id="TIGR00229">
    <property type="entry name" value="sensory_box"/>
    <property type="match status" value="9"/>
</dbReference>
<dbReference type="SMART" id="SM00086">
    <property type="entry name" value="PAC"/>
    <property type="match status" value="10"/>
</dbReference>
<keyword evidence="6" id="KW-0418">Kinase</keyword>
<dbReference type="SUPFAM" id="SSF55874">
    <property type="entry name" value="ATPase domain of HSP90 chaperone/DNA topoisomerase II/histidine kinase"/>
    <property type="match status" value="1"/>
</dbReference>
<evidence type="ECO:0000256" key="4">
    <source>
        <dbReference type="ARBA" id="ARBA00022553"/>
    </source>
</evidence>
<feature type="domain" description="Phytochrome chromophore attachment site" evidence="8">
    <location>
        <begin position="63"/>
        <end position="203"/>
    </location>
</feature>
<dbReference type="Pfam" id="PF02518">
    <property type="entry name" value="HATPase_c"/>
    <property type="match status" value="1"/>
</dbReference>
<dbReference type="InterPro" id="IPR000700">
    <property type="entry name" value="PAS-assoc_C"/>
</dbReference>
<dbReference type="InterPro" id="IPR013656">
    <property type="entry name" value="PAS_4"/>
</dbReference>
<feature type="domain" description="PAS" evidence="10">
    <location>
        <begin position="650"/>
        <end position="723"/>
    </location>
</feature>
<dbReference type="Gene3D" id="3.30.565.10">
    <property type="entry name" value="Histidine kinase-like ATPase, C-terminal domain"/>
    <property type="match status" value="1"/>
</dbReference>
<feature type="domain" description="PAS" evidence="10">
    <location>
        <begin position="1161"/>
        <end position="1222"/>
    </location>
</feature>
<feature type="domain" description="PAS" evidence="10">
    <location>
        <begin position="234"/>
        <end position="305"/>
    </location>
</feature>
<evidence type="ECO:0000256" key="7">
    <source>
        <dbReference type="SAM" id="Coils"/>
    </source>
</evidence>
<keyword evidence="5" id="KW-0808">Transferase</keyword>
<feature type="domain" description="PAC" evidence="11">
    <location>
        <begin position="983"/>
        <end position="1035"/>
    </location>
</feature>
<dbReference type="SMART" id="SM00091">
    <property type="entry name" value="PAS"/>
    <property type="match status" value="10"/>
</dbReference>
<dbReference type="InterPro" id="IPR029016">
    <property type="entry name" value="GAF-like_dom_sf"/>
</dbReference>
<feature type="domain" description="PAS" evidence="10">
    <location>
        <begin position="910"/>
        <end position="981"/>
    </location>
</feature>
<dbReference type="Pfam" id="PF13426">
    <property type="entry name" value="PAS_9"/>
    <property type="match status" value="1"/>
</dbReference>
<dbReference type="InterPro" id="IPR013655">
    <property type="entry name" value="PAS_fold_3"/>
</dbReference>
<feature type="domain" description="Histidine kinase" evidence="9">
    <location>
        <begin position="1727"/>
        <end position="1921"/>
    </location>
</feature>
<dbReference type="PROSITE" id="PS50046">
    <property type="entry name" value="PHYTOCHROME_2"/>
    <property type="match status" value="1"/>
</dbReference>
<dbReference type="InterPro" id="IPR003594">
    <property type="entry name" value="HATPase_dom"/>
</dbReference>
<evidence type="ECO:0000259" key="9">
    <source>
        <dbReference type="PROSITE" id="PS50109"/>
    </source>
</evidence>
<dbReference type="EMBL" id="JAMXFF010000011">
    <property type="protein sequence ID" value="MCT7966521.1"/>
    <property type="molecule type" value="Genomic_DNA"/>
</dbReference>
<dbReference type="InterPro" id="IPR005467">
    <property type="entry name" value="His_kinase_dom"/>
</dbReference>
<feature type="domain" description="PAC" evidence="11">
    <location>
        <begin position="726"/>
        <end position="778"/>
    </location>
</feature>
<dbReference type="InterPro" id="IPR001610">
    <property type="entry name" value="PAC"/>
</dbReference>
<dbReference type="CDD" id="cd00130">
    <property type="entry name" value="PAS"/>
    <property type="match status" value="10"/>
</dbReference>
<gene>
    <name evidence="12" type="ORF">NG799_09275</name>
</gene>
<dbReference type="PROSITE" id="PS50113">
    <property type="entry name" value="PAC"/>
    <property type="match status" value="7"/>
</dbReference>
<sequence>MTTDTSKNRLDISWCDLPLFSLNITLNAMHPSDSSSSLPELKKQHERQRLLTQVGLRIRESLDVDQILNATVVEVRELLKCDRVWVYRFNPTRQGQIIAESVDPQQMSIVGAQIFSDSPQSLGERYKCTQALADVESISLSPECRELFNRFEIRAHLAIPIVRYREDAPSPNPLWGWLVANQCEQPREWHELEIDFLEQLAVQIAIAIQQAELYEQVQTELLQRQRMDKVLQSSEAQYRRLFESHPHPMWVYDVQTLSFLAVNQAAISLYGYSREEFLGMTLADLRAPDSQEEASQTVSRVRDQLYSNTGVVKQRQKDGTIIDVELSSNALTWLGKPARLVLGQDVTQRLRSEIALRESEHRYANLAAVSPVGIFRADLAGNCTCVNQRALELIGISREAAMGDGWARGLHPEDRGILAVWERSVRENSPFACEYRFVKPNGEVSWVFGQAVPERNPEGEIISYVGTLTDISDRVRAENALQQLNQELELRVQERTRELANTVDRLHQEIAERERAEREQQRQAERLQYLLARSSTVIYSCDVNCQTTFVSDNSQTLLGYEPRQYIEDANFWSDRVHPEDLQRILAEKTSLFETHSHICEYRFRHADGSYRWLRDQASLIQDPRGEILEIVGSTLDITDRKQAELALSQSEEQFRQLAETIHETFFLFSADLQSLIYISPCYQTIWGRSCQSLYDQPQSWFDSIHPEDRNRIVALFAQLGENQGEIDEEYRILHPDGTVRWIAVETAFVRDPAGAPYRLAGIAEDITKRKQAEAALSQSEALFQKMAANVPGMIYQYCLHPDQRDEFIYVSSACQEIFEVESEQVLQNPGCLWSLIHPEDQLQLRDTIQVSQESLEQLYYCARMVTPSGRLKWIEAISRPEAQADGRVIWNGVLMDISDRKAAEAQLQKVTQLQQAILDGASSMIISTDADGFVQIFNRSAQRLLGYSPEEAIGKLTPQSFIEPQQRPDCLEMLASLTEGASNAQEWTYLRKDGSSFPVEISLTRLRDAKGNTIGAVGIANDISDRKQIEAQRQQLASVVKNSSDLIGIFSLDGEGIYLNPAGQKLVGLDGIEAVQNTNILDYFPPEDRTTIQTQILPSILQRGHWEGEVHFRHFQTGQPIPVLWNIFVLKDRATAQPLNLATVTRDITERKRAQRVLQVTKNRLEYLLSSSPTVIYSRKVTGSYPMTFISENISAIAGYWAGDFLSNPDLWVDLIHPEDRQGAISGLIEVGELGYVCREYRLRHISGMYLWIRDDMKLMRDENNLPVEIVGSWSDISERKLAEQALHQSQDRYSSLVANIPGAVYRKLCLLDRWTIELIGEEIQAISGYPAADFIFNSGRSYASIIHHEDLPRVENLLARVSTADTAFEIEYRIVHCDGNPRWICERGKVIFSKNGAPLWVDGVLFDITARKQVEAKLARRDLYSNALVAAQRQLLTDPVDPDSYQKILNILGPLAEASRIYIFENHRNAQSQLFMSQKAEWCADHITPEINNPRLQNLPYDEFFPRWVESLSQGKIIQGVVADFPESEREILEPQQIQAILILPLIVKGEFFGFIGFDNCQSSREWDTLEVDLLNSIAGAISVAKERQLIQEALERQLAAVEAATDAIAIVNEHHEFIYVNSAHVKLFEYESPHLLLGKTWHELYNPDEIERLNQEVFSQLTTLGNWQGEATATTFHGRTFAQEISFTPIAGIGTICVGRDISERKQASDEIKASLKEKEVLLKEIHHRVKNNLQIIQSLLRLQSNYTKDAHALQMFRDSQNRIRSMALIHDLLYRSPQLSRIDFSEYIQNFTRILLRAYDVGTRSIAIEVNAKPIELGIDTALPCGLILNEIISNSLKYAFPEGQGGKIFVDFSVDENANFNLTVGDDGIGLPPNFDFRNTPSLGLQLICDCTKQLDGTIERTPTPGTQFSIRFKELDYKKRI</sequence>
<evidence type="ECO:0000256" key="3">
    <source>
        <dbReference type="ARBA" id="ARBA00012438"/>
    </source>
</evidence>
<name>A0ABT2MP39_9CYAN</name>
<organism evidence="12 13">
    <name type="scientific">Laspinema palackyanum D2a</name>
    <dbReference type="NCBI Taxonomy" id="2953684"/>
    <lineage>
        <taxon>Bacteria</taxon>
        <taxon>Bacillati</taxon>
        <taxon>Cyanobacteriota</taxon>
        <taxon>Cyanophyceae</taxon>
        <taxon>Oscillatoriophycideae</taxon>
        <taxon>Oscillatoriales</taxon>
        <taxon>Laspinemataceae</taxon>
        <taxon>Laspinema</taxon>
        <taxon>Laspinema palackyanum</taxon>
    </lineage>
</organism>
<proteinExistence type="inferred from homology"/>
<comment type="similarity">
    <text evidence="2">In the N-terminal section; belongs to the phytochrome family.</text>
</comment>
<feature type="domain" description="PAS" evidence="10">
    <location>
        <begin position="1032"/>
        <end position="1104"/>
    </location>
</feature>
<dbReference type="InterPro" id="IPR036890">
    <property type="entry name" value="HATPase_C_sf"/>
</dbReference>
<evidence type="ECO:0000256" key="6">
    <source>
        <dbReference type="ARBA" id="ARBA00022777"/>
    </source>
</evidence>
<protein>
    <recommendedName>
        <fullName evidence="3">histidine kinase</fullName>
        <ecNumber evidence="3">2.7.13.3</ecNumber>
    </recommendedName>
</protein>
<dbReference type="SMART" id="SM00065">
    <property type="entry name" value="GAF"/>
    <property type="match status" value="2"/>
</dbReference>
<feature type="domain" description="PAS" evidence="10">
    <location>
        <begin position="523"/>
        <end position="595"/>
    </location>
</feature>
<evidence type="ECO:0000313" key="13">
    <source>
        <dbReference type="Proteomes" id="UP001525890"/>
    </source>
</evidence>
<dbReference type="PROSITE" id="PS50112">
    <property type="entry name" value="PAS"/>
    <property type="match status" value="9"/>
</dbReference>
<feature type="domain" description="PAC" evidence="11">
    <location>
        <begin position="431"/>
        <end position="483"/>
    </location>
</feature>
<feature type="domain" description="PAC" evidence="11">
    <location>
        <begin position="1369"/>
        <end position="1421"/>
    </location>
</feature>
<feature type="domain" description="PAS" evidence="10">
    <location>
        <begin position="1595"/>
        <end position="1667"/>
    </location>
</feature>
<dbReference type="Pfam" id="PF00989">
    <property type="entry name" value="PAS"/>
    <property type="match status" value="2"/>
</dbReference>
<reference evidence="12 13" key="1">
    <citation type="journal article" date="2022" name="Front. Microbiol.">
        <title>High genomic differentiation and limited gene flow indicate recent cryptic speciation within the genus Laspinema (cyanobacteria).</title>
        <authorList>
            <person name="Stanojkovic A."/>
            <person name="Skoupy S."/>
            <person name="Skaloud P."/>
            <person name="Dvorak P."/>
        </authorList>
    </citation>
    <scope>NUCLEOTIDE SEQUENCE [LARGE SCALE GENOMIC DNA]</scope>
    <source>
        <strain evidence="12 13">D2a</strain>
    </source>
</reference>
<dbReference type="Pfam" id="PF07568">
    <property type="entry name" value="HisKA_2"/>
    <property type="match status" value="1"/>
</dbReference>
<dbReference type="RefSeq" id="WP_368006163.1">
    <property type="nucleotide sequence ID" value="NZ_JAMXFF010000011.1"/>
</dbReference>
<dbReference type="InterPro" id="IPR052162">
    <property type="entry name" value="Sensor_kinase/Photoreceptor"/>
</dbReference>
<evidence type="ECO:0000259" key="11">
    <source>
        <dbReference type="PROSITE" id="PS50113"/>
    </source>
</evidence>
<evidence type="ECO:0000259" key="8">
    <source>
        <dbReference type="PROSITE" id="PS50046"/>
    </source>
</evidence>
<dbReference type="InterPro" id="IPR013767">
    <property type="entry name" value="PAS_fold"/>
</dbReference>
<dbReference type="Gene3D" id="3.30.450.20">
    <property type="entry name" value="PAS domain"/>
    <property type="match status" value="10"/>
</dbReference>
<dbReference type="InterPro" id="IPR000014">
    <property type="entry name" value="PAS"/>
</dbReference>
<dbReference type="InterPro" id="IPR016132">
    <property type="entry name" value="Phyto_chromo_attachment"/>
</dbReference>
<dbReference type="EC" id="2.7.13.3" evidence="3"/>
<dbReference type="InterPro" id="IPR035965">
    <property type="entry name" value="PAS-like_dom_sf"/>
</dbReference>
<feature type="domain" description="PAC" evidence="11">
    <location>
        <begin position="597"/>
        <end position="649"/>
    </location>
</feature>
<comment type="catalytic activity">
    <reaction evidence="1">
        <text>ATP + protein L-histidine = ADP + protein N-phospho-L-histidine.</text>
        <dbReference type="EC" id="2.7.13.3"/>
    </reaction>
</comment>
<feature type="coiled-coil region" evidence="7">
    <location>
        <begin position="474"/>
        <end position="533"/>
    </location>
</feature>
<dbReference type="PANTHER" id="PTHR43304:SF1">
    <property type="entry name" value="PAC DOMAIN-CONTAINING PROTEIN"/>
    <property type="match status" value="1"/>
</dbReference>
<dbReference type="Pfam" id="PF08448">
    <property type="entry name" value="PAS_4"/>
    <property type="match status" value="1"/>
</dbReference>
<keyword evidence="7" id="KW-0175">Coiled coil</keyword>
<evidence type="ECO:0000256" key="5">
    <source>
        <dbReference type="ARBA" id="ARBA00022679"/>
    </source>
</evidence>
<dbReference type="Pfam" id="PF08447">
    <property type="entry name" value="PAS_3"/>
    <property type="match status" value="6"/>
</dbReference>
<dbReference type="Proteomes" id="UP001525890">
    <property type="component" value="Unassembled WGS sequence"/>
</dbReference>
<keyword evidence="13" id="KW-1185">Reference proteome</keyword>
<feature type="domain" description="PAC" evidence="11">
    <location>
        <begin position="1237"/>
        <end position="1289"/>
    </location>
</feature>
<comment type="caution">
    <text evidence="12">The sequence shown here is derived from an EMBL/GenBank/DDBJ whole genome shotgun (WGS) entry which is preliminary data.</text>
</comment>
<keyword evidence="4" id="KW-0597">Phosphoprotein</keyword>